<dbReference type="PANTHER" id="PTHR10367">
    <property type="entry name" value="MRNA-CAPPING ENZYME"/>
    <property type="match status" value="1"/>
</dbReference>
<dbReference type="KEGG" id="vcn:VOLCADRAFT_118228"/>
<evidence type="ECO:0000313" key="4">
    <source>
        <dbReference type="Proteomes" id="UP000001058"/>
    </source>
</evidence>
<dbReference type="SUPFAM" id="SSF56091">
    <property type="entry name" value="DNA ligase/mRNA capping enzyme, catalytic domain"/>
    <property type="match status" value="1"/>
</dbReference>
<dbReference type="PROSITE" id="PS50056">
    <property type="entry name" value="TYR_PHOSPHATASE_2"/>
    <property type="match status" value="1"/>
</dbReference>
<name>D8U2T8_VOLCA</name>
<evidence type="ECO:0000259" key="2">
    <source>
        <dbReference type="PROSITE" id="PS50056"/>
    </source>
</evidence>
<accession>D8U2T8</accession>
<dbReference type="GO" id="GO:0005524">
    <property type="term" value="F:ATP binding"/>
    <property type="evidence" value="ECO:0007669"/>
    <property type="project" value="InterPro"/>
</dbReference>
<dbReference type="Gene3D" id="3.30.1490.430">
    <property type="match status" value="1"/>
</dbReference>
<dbReference type="SUPFAM" id="SSF52799">
    <property type="entry name" value="(Phosphotyrosine protein) phosphatases II"/>
    <property type="match status" value="1"/>
</dbReference>
<dbReference type="InterPro" id="IPR051029">
    <property type="entry name" value="mRNA_Capping_Enz/RNA_Phosphat"/>
</dbReference>
<feature type="compositionally biased region" description="Acidic residues" evidence="1">
    <location>
        <begin position="241"/>
        <end position="254"/>
    </location>
</feature>
<dbReference type="GO" id="GO:0006370">
    <property type="term" value="P:7-methylguanosine mRNA capping"/>
    <property type="evidence" value="ECO:0007669"/>
    <property type="project" value="InterPro"/>
</dbReference>
<feature type="domain" description="Tyrosine specific protein phosphatases" evidence="2">
    <location>
        <begin position="117"/>
        <end position="187"/>
    </location>
</feature>
<dbReference type="FunCoup" id="D8U2T8">
    <property type="interactions" value="1749"/>
</dbReference>
<protein>
    <recommendedName>
        <fullName evidence="2">Tyrosine specific protein phosphatases domain-containing protein</fullName>
    </recommendedName>
</protein>
<reference evidence="3 4" key="1">
    <citation type="journal article" date="2010" name="Science">
        <title>Genomic analysis of organismal complexity in the multicellular green alga Volvox carteri.</title>
        <authorList>
            <person name="Prochnik S.E."/>
            <person name="Umen J."/>
            <person name="Nedelcu A.M."/>
            <person name="Hallmann A."/>
            <person name="Miller S.M."/>
            <person name="Nishii I."/>
            <person name="Ferris P."/>
            <person name="Kuo A."/>
            <person name="Mitros T."/>
            <person name="Fritz-Laylin L.K."/>
            <person name="Hellsten U."/>
            <person name="Chapman J."/>
            <person name="Simakov O."/>
            <person name="Rensing S.A."/>
            <person name="Terry A."/>
            <person name="Pangilinan J."/>
            <person name="Kapitonov V."/>
            <person name="Jurka J."/>
            <person name="Salamov A."/>
            <person name="Shapiro H."/>
            <person name="Schmutz J."/>
            <person name="Grimwood J."/>
            <person name="Lindquist E."/>
            <person name="Lucas S."/>
            <person name="Grigoriev I.V."/>
            <person name="Schmitt R."/>
            <person name="Kirk D."/>
            <person name="Rokhsar D.S."/>
        </authorList>
    </citation>
    <scope>NUCLEOTIDE SEQUENCE [LARGE SCALE GENOMIC DNA]</scope>
    <source>
        <strain evidence="4">f. Nagariensis / Eve</strain>
    </source>
</reference>
<dbReference type="GO" id="GO:0016787">
    <property type="term" value="F:hydrolase activity"/>
    <property type="evidence" value="ECO:0007669"/>
    <property type="project" value="UniProtKB-ARBA"/>
</dbReference>
<dbReference type="GeneID" id="9627750"/>
<dbReference type="GO" id="GO:0004484">
    <property type="term" value="F:mRNA guanylyltransferase activity"/>
    <property type="evidence" value="ECO:0007669"/>
    <property type="project" value="InterPro"/>
</dbReference>
<dbReference type="InterPro" id="IPR016130">
    <property type="entry name" value="Tyr_Pase_AS"/>
</dbReference>
<sequence length="449" mass="51384">MTTAPGPFGGYIPQLPEGWVKCPKFGDPRFFDGLNIIPCKVPLSTKFNNLVGPSGRWTLVDAIRQFRSYGMDVATIIDLTKSRNYYDINREMEELDNPDIHYVKIACRGRGQSPLPSEVNEAVWHIFSHHMNTRDKYILLHCTHGFNRTGYVVVAALMRLRYLTVKRAVIRFAQSRPPGIYKDGYLNDLFTYYHEERPPRQQAYWGQFCFLYTLSMAAPSLVHVPKLSPTPPVPSWKGNDNAEDAADAANEDQEGEVKGSAAEALLTQILKITLHTEVHTHEQERYRAIDTDVVGPRNLERQYIDRWRNVPFDPARAEYDAPPLAYDYTAERFSVRRKEFWPVFQIDKVFARFNDPHNIGHESDGLILQGYEDLYVTGTCERLYKWKFAHMNSVDFQLRCAKRIGPSGQPELDPNGQPEPLQLFLLDQNASRGRGIAYIPLAKVDKDGG</sequence>
<dbReference type="OrthoDB" id="200924at2759"/>
<dbReference type="InParanoid" id="D8U2T8"/>
<dbReference type="eggNOG" id="KOG2386">
    <property type="taxonomic scope" value="Eukaryota"/>
</dbReference>
<feature type="region of interest" description="Disordered" evidence="1">
    <location>
        <begin position="232"/>
        <end position="257"/>
    </location>
</feature>
<dbReference type="InterPro" id="IPR000387">
    <property type="entry name" value="Tyr_Pase_dom"/>
</dbReference>
<evidence type="ECO:0000313" key="3">
    <source>
        <dbReference type="EMBL" id="EFJ45861.1"/>
    </source>
</evidence>
<dbReference type="Proteomes" id="UP000001058">
    <property type="component" value="Unassembled WGS sequence"/>
</dbReference>
<organism evidence="4">
    <name type="scientific">Volvox carteri f. nagariensis</name>
    <dbReference type="NCBI Taxonomy" id="3068"/>
    <lineage>
        <taxon>Eukaryota</taxon>
        <taxon>Viridiplantae</taxon>
        <taxon>Chlorophyta</taxon>
        <taxon>core chlorophytes</taxon>
        <taxon>Chlorophyceae</taxon>
        <taxon>CS clade</taxon>
        <taxon>Chlamydomonadales</taxon>
        <taxon>Volvocaceae</taxon>
        <taxon>Volvox</taxon>
    </lineage>
</organism>
<dbReference type="AlphaFoldDB" id="D8U2T8"/>
<dbReference type="Pfam" id="PF01331">
    <property type="entry name" value="mRNA_cap_enzyme"/>
    <property type="match status" value="1"/>
</dbReference>
<dbReference type="Gene3D" id="3.90.190.10">
    <property type="entry name" value="Protein tyrosine phosphatase superfamily"/>
    <property type="match status" value="1"/>
</dbReference>
<dbReference type="CDD" id="cd14502">
    <property type="entry name" value="RNA_5'-triphosphatase"/>
    <property type="match status" value="1"/>
</dbReference>
<dbReference type="STRING" id="3068.D8U2T8"/>
<dbReference type="InterPro" id="IPR001339">
    <property type="entry name" value="mRNA_cap_enzyme_adenylation"/>
</dbReference>
<dbReference type="PROSITE" id="PS00383">
    <property type="entry name" value="TYR_PHOSPHATASE_1"/>
    <property type="match status" value="1"/>
</dbReference>
<dbReference type="EMBL" id="GL378354">
    <property type="protein sequence ID" value="EFJ45861.1"/>
    <property type="molecule type" value="Genomic_DNA"/>
</dbReference>
<keyword evidence="4" id="KW-1185">Reference proteome</keyword>
<dbReference type="FunFam" id="3.90.190.10:FF:000256">
    <property type="entry name" value="mRNA capping enzyme, C-terminal domain containing protein"/>
    <property type="match status" value="1"/>
</dbReference>
<gene>
    <name evidence="3" type="ORF">VOLCADRAFT_118228</name>
</gene>
<dbReference type="PANTHER" id="PTHR10367:SF17">
    <property type="entry name" value="MRNA-CAPPING ENZYME"/>
    <property type="match status" value="1"/>
</dbReference>
<evidence type="ECO:0000256" key="1">
    <source>
        <dbReference type="SAM" id="MobiDB-lite"/>
    </source>
</evidence>
<dbReference type="InterPro" id="IPR000340">
    <property type="entry name" value="Dual-sp_phosphatase_cat-dom"/>
</dbReference>
<dbReference type="InterPro" id="IPR029021">
    <property type="entry name" value="Prot-tyrosine_phosphatase-like"/>
</dbReference>
<proteinExistence type="predicted"/>
<dbReference type="Pfam" id="PF00782">
    <property type="entry name" value="DSPc"/>
    <property type="match status" value="1"/>
</dbReference>
<dbReference type="RefSeq" id="XP_002952939.1">
    <property type="nucleotide sequence ID" value="XM_002952893.1"/>
</dbReference>